<dbReference type="Gene3D" id="3.10.290.10">
    <property type="entry name" value="RNA-binding S4 domain"/>
    <property type="match status" value="1"/>
</dbReference>
<protein>
    <recommendedName>
        <fullName evidence="3">RNA-binding S4 domain-containing protein</fullName>
    </recommendedName>
</protein>
<dbReference type="RefSeq" id="WP_005206553.1">
    <property type="nucleotide sequence ID" value="NZ_BAFC01000075.1"/>
</dbReference>
<evidence type="ECO:0000256" key="2">
    <source>
        <dbReference type="SAM" id="MobiDB-lite"/>
    </source>
</evidence>
<keyword evidence="5" id="KW-1185">Reference proteome</keyword>
<evidence type="ECO:0000313" key="5">
    <source>
        <dbReference type="Proteomes" id="UP000005845"/>
    </source>
</evidence>
<proteinExistence type="predicted"/>
<dbReference type="Pfam" id="PF12079">
    <property type="entry name" value="DUF3558"/>
    <property type="match status" value="1"/>
</dbReference>
<feature type="domain" description="RNA-binding S4" evidence="3">
    <location>
        <begin position="3"/>
        <end position="64"/>
    </location>
</feature>
<accession>H5U1S3</accession>
<dbReference type="SMART" id="SM00363">
    <property type="entry name" value="S4"/>
    <property type="match status" value="1"/>
</dbReference>
<sequence length="300" mass="31694">MSARVDAYIWAIRLTKTRSAAGDAYRGGHVRVNGATAKPAQHVSIGDEVRLRLGGRERIVEVTQVITKRVSPSAASACYIDKSPPPPAKEILASQPRRDRGAGRPTKRERREIDKLMRGGFLVSLAVVIALIGSACSSDSDDSGGNSNSNGSAAAPPAKAGSGPFFGECGGVTTEEVNNLAKLGTLTNTVNNSSVCEWSSSVDRTGPVASFNWYRGSPIGRERATEQLSRESTKDIEINGHKGFVASDTGICEIGIAFGADFFEWSVSAGTSSLNAQGPDTEQICDATRQLSTMSIERAS</sequence>
<dbReference type="InterPro" id="IPR002942">
    <property type="entry name" value="S4_RNA-bd"/>
</dbReference>
<dbReference type="eggNOG" id="COG1188">
    <property type="taxonomic scope" value="Bacteria"/>
</dbReference>
<organism evidence="4 5">
    <name type="scientific">Gordonia sputi NBRC 100414</name>
    <dbReference type="NCBI Taxonomy" id="1089453"/>
    <lineage>
        <taxon>Bacteria</taxon>
        <taxon>Bacillati</taxon>
        <taxon>Actinomycetota</taxon>
        <taxon>Actinomycetes</taxon>
        <taxon>Mycobacteriales</taxon>
        <taxon>Gordoniaceae</taxon>
        <taxon>Gordonia</taxon>
    </lineage>
</organism>
<comment type="caution">
    <text evidence="4">The sequence shown here is derived from an EMBL/GenBank/DDBJ whole genome shotgun (WGS) entry which is preliminary data.</text>
</comment>
<dbReference type="InterPro" id="IPR024520">
    <property type="entry name" value="DUF3558"/>
</dbReference>
<dbReference type="Pfam" id="PF01479">
    <property type="entry name" value="S4"/>
    <property type="match status" value="1"/>
</dbReference>
<dbReference type="InterPro" id="IPR036986">
    <property type="entry name" value="S4_RNA-bd_sf"/>
</dbReference>
<keyword evidence="1" id="KW-0694">RNA-binding</keyword>
<reference evidence="4 5" key="1">
    <citation type="submission" date="2012-02" db="EMBL/GenBank/DDBJ databases">
        <title>Whole genome shotgun sequence of Gordonia sputi NBRC 100414.</title>
        <authorList>
            <person name="Yoshida I."/>
            <person name="Hosoyama A."/>
            <person name="Tsuchikane K."/>
            <person name="Katsumata H."/>
            <person name="Yamazaki S."/>
            <person name="Fujita N."/>
        </authorList>
    </citation>
    <scope>NUCLEOTIDE SEQUENCE [LARGE SCALE GENOMIC DNA]</scope>
    <source>
        <strain evidence="4 5">NBRC 100414</strain>
    </source>
</reference>
<gene>
    <name evidence="4" type="ORF">GOSPT_075_00400</name>
</gene>
<dbReference type="SUPFAM" id="SSF55174">
    <property type="entry name" value="Alpha-L RNA-binding motif"/>
    <property type="match status" value="1"/>
</dbReference>
<dbReference type="AlphaFoldDB" id="H5U1S3"/>
<dbReference type="CDD" id="cd00165">
    <property type="entry name" value="S4"/>
    <property type="match status" value="1"/>
</dbReference>
<evidence type="ECO:0000256" key="1">
    <source>
        <dbReference type="PROSITE-ProRule" id="PRU00182"/>
    </source>
</evidence>
<feature type="region of interest" description="Disordered" evidence="2">
    <location>
        <begin position="77"/>
        <end position="112"/>
    </location>
</feature>
<dbReference type="GO" id="GO:0003723">
    <property type="term" value="F:RNA binding"/>
    <property type="evidence" value="ECO:0007669"/>
    <property type="project" value="UniProtKB-KW"/>
</dbReference>
<dbReference type="Proteomes" id="UP000005845">
    <property type="component" value="Unassembled WGS sequence"/>
</dbReference>
<dbReference type="EMBL" id="BAFC01000075">
    <property type="protein sequence ID" value="GAB39681.1"/>
    <property type="molecule type" value="Genomic_DNA"/>
</dbReference>
<name>H5U1S3_9ACTN</name>
<dbReference type="PROSITE" id="PS50889">
    <property type="entry name" value="S4"/>
    <property type="match status" value="1"/>
</dbReference>
<feature type="region of interest" description="Disordered" evidence="2">
    <location>
        <begin position="139"/>
        <end position="159"/>
    </location>
</feature>
<evidence type="ECO:0000259" key="3">
    <source>
        <dbReference type="SMART" id="SM00363"/>
    </source>
</evidence>
<evidence type="ECO:0000313" key="4">
    <source>
        <dbReference type="EMBL" id="GAB39681.1"/>
    </source>
</evidence>